<dbReference type="Pfam" id="PF13853">
    <property type="entry name" value="7tm_4"/>
    <property type="match status" value="1"/>
</dbReference>
<evidence type="ECO:0000259" key="15">
    <source>
        <dbReference type="PROSITE" id="PS50262"/>
    </source>
</evidence>
<evidence type="ECO:0000256" key="14">
    <source>
        <dbReference type="RuleBase" id="RU363047"/>
    </source>
</evidence>
<comment type="caution">
    <text evidence="16">The sequence shown here is derived from an EMBL/GenBank/DDBJ whole genome shotgun (WGS) entry which is preliminary data.</text>
</comment>
<feature type="transmembrane region" description="Helical" evidence="14">
    <location>
        <begin position="142"/>
        <end position="165"/>
    </location>
</feature>
<dbReference type="PANTHER" id="PTHR24242:SF227">
    <property type="entry name" value="OLFACTORY RECEPTOR"/>
    <property type="match status" value="1"/>
</dbReference>
<keyword evidence="4 13" id="KW-0812">Transmembrane</keyword>
<dbReference type="PROSITE" id="PS50262">
    <property type="entry name" value="G_PROTEIN_RECEP_F1_2"/>
    <property type="match status" value="1"/>
</dbReference>
<keyword evidence="12 13" id="KW-0807">Transducer</keyword>
<feature type="transmembrane region" description="Helical" evidence="14">
    <location>
        <begin position="273"/>
        <end position="293"/>
    </location>
</feature>
<dbReference type="GO" id="GO:0004930">
    <property type="term" value="F:G protein-coupled receptor activity"/>
    <property type="evidence" value="ECO:0007669"/>
    <property type="project" value="UniProtKB-KW"/>
</dbReference>
<dbReference type="Proteomes" id="UP000824782">
    <property type="component" value="Unassembled WGS sequence"/>
</dbReference>
<keyword evidence="5 14" id="KW-0552">Olfaction</keyword>
<dbReference type="Gene3D" id="1.20.1070.10">
    <property type="entry name" value="Rhodopsin 7-helix transmembrane proteins"/>
    <property type="match status" value="1"/>
</dbReference>
<keyword evidence="2 14" id="KW-1003">Cell membrane</keyword>
<evidence type="ECO:0000256" key="6">
    <source>
        <dbReference type="ARBA" id="ARBA00022989"/>
    </source>
</evidence>
<comment type="similarity">
    <text evidence="13">Belongs to the G-protein coupled receptor 1 family.</text>
</comment>
<evidence type="ECO:0000313" key="16">
    <source>
        <dbReference type="EMBL" id="KAG8546824.1"/>
    </source>
</evidence>
<keyword evidence="10 13" id="KW-0675">Receptor</keyword>
<dbReference type="GO" id="GO:0005886">
    <property type="term" value="C:plasma membrane"/>
    <property type="evidence" value="ECO:0007669"/>
    <property type="project" value="UniProtKB-SubCell"/>
</dbReference>
<keyword evidence="8 14" id="KW-0472">Membrane</keyword>
<evidence type="ECO:0000256" key="8">
    <source>
        <dbReference type="ARBA" id="ARBA00023136"/>
    </source>
</evidence>
<evidence type="ECO:0000256" key="9">
    <source>
        <dbReference type="ARBA" id="ARBA00023157"/>
    </source>
</evidence>
<gene>
    <name evidence="16" type="ORF">GDO81_029760</name>
</gene>
<keyword evidence="17" id="KW-1185">Reference proteome</keyword>
<evidence type="ECO:0000256" key="5">
    <source>
        <dbReference type="ARBA" id="ARBA00022725"/>
    </source>
</evidence>
<keyword evidence="9" id="KW-1015">Disulfide bond</keyword>
<feature type="transmembrane region" description="Helical" evidence="14">
    <location>
        <begin position="236"/>
        <end position="253"/>
    </location>
</feature>
<dbReference type="FunFam" id="1.20.1070.10:FF:000024">
    <property type="entry name" value="Olfactory receptor"/>
    <property type="match status" value="1"/>
</dbReference>
<evidence type="ECO:0000256" key="11">
    <source>
        <dbReference type="ARBA" id="ARBA00023180"/>
    </source>
</evidence>
<feature type="transmembrane region" description="Helical" evidence="14">
    <location>
        <begin position="56"/>
        <end position="72"/>
    </location>
</feature>
<name>A0AAV6ZH73_ENGPU</name>
<dbReference type="PRINTS" id="PR00237">
    <property type="entry name" value="GPCRRHODOPSN"/>
</dbReference>
<feature type="transmembrane region" description="Helical" evidence="14">
    <location>
        <begin position="199"/>
        <end position="224"/>
    </location>
</feature>
<dbReference type="InterPro" id="IPR000276">
    <property type="entry name" value="GPCR_Rhodpsn"/>
</dbReference>
<keyword evidence="6 14" id="KW-1133">Transmembrane helix</keyword>
<dbReference type="InterPro" id="IPR017452">
    <property type="entry name" value="GPCR_Rhodpsn_7TM"/>
</dbReference>
<dbReference type="PRINTS" id="PR00245">
    <property type="entry name" value="OLFACTORYR"/>
</dbReference>
<feature type="domain" description="G-protein coupled receptors family 1 profile" evidence="15">
    <location>
        <begin position="40"/>
        <end position="291"/>
    </location>
</feature>
<dbReference type="InterPro" id="IPR000725">
    <property type="entry name" value="Olfact_rcpt"/>
</dbReference>
<keyword evidence="3 14" id="KW-0716">Sensory transduction</keyword>
<keyword evidence="7 13" id="KW-0297">G-protein coupled receptor</keyword>
<evidence type="ECO:0000256" key="2">
    <source>
        <dbReference type="ARBA" id="ARBA00022475"/>
    </source>
</evidence>
<dbReference type="AlphaFoldDB" id="A0AAV6ZH73"/>
<evidence type="ECO:0000256" key="1">
    <source>
        <dbReference type="ARBA" id="ARBA00004651"/>
    </source>
</evidence>
<reference evidence="16" key="1">
    <citation type="thesis" date="2020" institute="ProQuest LLC" country="789 East Eisenhower Parkway, Ann Arbor, MI, USA">
        <title>Comparative Genomics and Chromosome Evolution.</title>
        <authorList>
            <person name="Mudd A.B."/>
        </authorList>
    </citation>
    <scope>NUCLEOTIDE SEQUENCE</scope>
    <source>
        <strain evidence="16">237g6f4</strain>
        <tissue evidence="16">Blood</tissue>
    </source>
</reference>
<evidence type="ECO:0000256" key="7">
    <source>
        <dbReference type="ARBA" id="ARBA00023040"/>
    </source>
</evidence>
<dbReference type="InterPro" id="IPR050939">
    <property type="entry name" value="Olfactory_GPCR1"/>
</dbReference>
<evidence type="ECO:0000313" key="17">
    <source>
        <dbReference type="Proteomes" id="UP000824782"/>
    </source>
</evidence>
<accession>A0AAV6ZH73</accession>
<evidence type="ECO:0000256" key="10">
    <source>
        <dbReference type="ARBA" id="ARBA00023170"/>
    </source>
</evidence>
<dbReference type="PANTHER" id="PTHR24242">
    <property type="entry name" value="G-PROTEIN COUPLED RECEPTOR"/>
    <property type="match status" value="1"/>
</dbReference>
<evidence type="ECO:0000256" key="3">
    <source>
        <dbReference type="ARBA" id="ARBA00022606"/>
    </source>
</evidence>
<evidence type="ECO:0000256" key="4">
    <source>
        <dbReference type="ARBA" id="ARBA00022692"/>
    </source>
</evidence>
<evidence type="ECO:0000256" key="12">
    <source>
        <dbReference type="ARBA" id="ARBA00023224"/>
    </source>
</evidence>
<keyword evidence="11" id="KW-0325">Glycoprotein</keyword>
<dbReference type="GO" id="GO:0004984">
    <property type="term" value="F:olfactory receptor activity"/>
    <property type="evidence" value="ECO:0007669"/>
    <property type="project" value="InterPro"/>
</dbReference>
<sequence length="321" mass="36601">MVNKTNVLEFILLGFPGISEKFSIAISMSFFVIYNISLFSNGIVLGLTIFREHLHQPMYIIIGNLALSDLIFDTLTLPKIIAKYWFGDGSLSFITCFIQMFFVHNLGSLDSFIIMLMAIDRFVAICRPLHYCSIITNKKTSTICLIFWLISSVIGLAIAIMGAQLPYCGPNKIKNCFCSLTPVSVVSCVDSLATRRNVFTIALVVHLVPLSFIVFSYTFIIWKFQQMAHTENWQKLFYTCTTHGFVIFLYFVPRLAVYVYNQFQLFSNADLNVLLICIYTFVPHFTSPIIFCLRTEEIKNTMKKVFRKLVSCSVSLQKNGT</sequence>
<dbReference type="PROSITE" id="PS00237">
    <property type="entry name" value="G_PROTEIN_RECEP_F1_1"/>
    <property type="match status" value="1"/>
</dbReference>
<dbReference type="EMBL" id="WNYA01000929">
    <property type="protein sequence ID" value="KAG8546824.1"/>
    <property type="molecule type" value="Genomic_DNA"/>
</dbReference>
<proteinExistence type="inferred from homology"/>
<feature type="transmembrane region" description="Helical" evidence="14">
    <location>
        <begin position="31"/>
        <end position="50"/>
    </location>
</feature>
<organism evidence="16 17">
    <name type="scientific">Engystomops pustulosus</name>
    <name type="common">Tungara frog</name>
    <name type="synonym">Physalaemus pustulosus</name>
    <dbReference type="NCBI Taxonomy" id="76066"/>
    <lineage>
        <taxon>Eukaryota</taxon>
        <taxon>Metazoa</taxon>
        <taxon>Chordata</taxon>
        <taxon>Craniata</taxon>
        <taxon>Vertebrata</taxon>
        <taxon>Euteleostomi</taxon>
        <taxon>Amphibia</taxon>
        <taxon>Batrachia</taxon>
        <taxon>Anura</taxon>
        <taxon>Neobatrachia</taxon>
        <taxon>Hyloidea</taxon>
        <taxon>Leptodactylidae</taxon>
        <taxon>Leiuperinae</taxon>
        <taxon>Engystomops</taxon>
    </lineage>
</organism>
<protein>
    <recommendedName>
        <fullName evidence="14">Olfactory receptor</fullName>
    </recommendedName>
</protein>
<dbReference type="SUPFAM" id="SSF81321">
    <property type="entry name" value="Family A G protein-coupled receptor-like"/>
    <property type="match status" value="1"/>
</dbReference>
<comment type="subcellular location">
    <subcellularLocation>
        <location evidence="1 14">Cell membrane</location>
        <topology evidence="1 14">Multi-pass membrane protein</topology>
    </subcellularLocation>
</comment>
<evidence type="ECO:0000256" key="13">
    <source>
        <dbReference type="RuleBase" id="RU000688"/>
    </source>
</evidence>